<name>A0ABD0LG65_9CAEN</name>
<accession>A0ABD0LG65</accession>
<gene>
    <name evidence="2" type="ORF">BaRGS_00010294</name>
</gene>
<evidence type="ECO:0000313" key="2">
    <source>
        <dbReference type="EMBL" id="KAK7498340.1"/>
    </source>
</evidence>
<organism evidence="2 3">
    <name type="scientific">Batillaria attramentaria</name>
    <dbReference type="NCBI Taxonomy" id="370345"/>
    <lineage>
        <taxon>Eukaryota</taxon>
        <taxon>Metazoa</taxon>
        <taxon>Spiralia</taxon>
        <taxon>Lophotrochozoa</taxon>
        <taxon>Mollusca</taxon>
        <taxon>Gastropoda</taxon>
        <taxon>Caenogastropoda</taxon>
        <taxon>Sorbeoconcha</taxon>
        <taxon>Cerithioidea</taxon>
        <taxon>Batillariidae</taxon>
        <taxon>Batillaria</taxon>
    </lineage>
</organism>
<dbReference type="EMBL" id="JACVVK020000051">
    <property type="protein sequence ID" value="KAK7498340.1"/>
    <property type="molecule type" value="Genomic_DNA"/>
</dbReference>
<protein>
    <submittedName>
        <fullName evidence="2">Uncharacterized protein</fullName>
    </submittedName>
</protein>
<dbReference type="AlphaFoldDB" id="A0ABD0LG65"/>
<comment type="caution">
    <text evidence="2">The sequence shown here is derived from an EMBL/GenBank/DDBJ whole genome shotgun (WGS) entry which is preliminary data.</text>
</comment>
<proteinExistence type="predicted"/>
<feature type="non-terminal residue" evidence="2">
    <location>
        <position position="109"/>
    </location>
</feature>
<feature type="compositionally biased region" description="Basic and acidic residues" evidence="1">
    <location>
        <begin position="34"/>
        <end position="53"/>
    </location>
</feature>
<reference evidence="2 3" key="1">
    <citation type="journal article" date="2023" name="Sci. Data">
        <title>Genome assembly of the Korean intertidal mud-creeper Batillaria attramentaria.</title>
        <authorList>
            <person name="Patra A.K."/>
            <person name="Ho P.T."/>
            <person name="Jun S."/>
            <person name="Lee S.J."/>
            <person name="Kim Y."/>
            <person name="Won Y.J."/>
        </authorList>
    </citation>
    <scope>NUCLEOTIDE SEQUENCE [LARGE SCALE GENOMIC DNA]</scope>
    <source>
        <strain evidence="2">Wonlab-2016</strain>
    </source>
</reference>
<dbReference type="Proteomes" id="UP001519460">
    <property type="component" value="Unassembled WGS sequence"/>
</dbReference>
<sequence>MDGFLIVKKVTPAPCTQLEVIDEAPSKTAVDQPLLRHREPNGSRDERQTHRDYSSNTEVSGRMEIWLEKKWSAYCKENPQTLNDSVEHVTVGGWGVGRSVGGADPAWEV</sequence>
<evidence type="ECO:0000256" key="1">
    <source>
        <dbReference type="SAM" id="MobiDB-lite"/>
    </source>
</evidence>
<evidence type="ECO:0000313" key="3">
    <source>
        <dbReference type="Proteomes" id="UP001519460"/>
    </source>
</evidence>
<feature type="region of interest" description="Disordered" evidence="1">
    <location>
        <begin position="22"/>
        <end position="58"/>
    </location>
</feature>
<keyword evidence="3" id="KW-1185">Reference proteome</keyword>